<dbReference type="SUPFAM" id="SSF53448">
    <property type="entry name" value="Nucleotide-diphospho-sugar transferases"/>
    <property type="match status" value="1"/>
</dbReference>
<feature type="binding site" evidence="8">
    <location>
        <begin position="7"/>
        <end position="9"/>
    </location>
    <ligand>
        <name>GTP</name>
        <dbReference type="ChEBI" id="CHEBI:37565"/>
    </ligand>
</feature>
<dbReference type="NCBIfam" id="TIGR02665">
    <property type="entry name" value="molyb_mobA"/>
    <property type="match status" value="1"/>
</dbReference>
<dbReference type="EC" id="2.7.7.77" evidence="8"/>
<dbReference type="GO" id="GO:0005525">
    <property type="term" value="F:GTP binding"/>
    <property type="evidence" value="ECO:0007669"/>
    <property type="project" value="UniProtKB-UniRule"/>
</dbReference>
<dbReference type="PANTHER" id="PTHR19136:SF81">
    <property type="entry name" value="MOLYBDENUM COFACTOR GUANYLYLTRANSFERASE"/>
    <property type="match status" value="1"/>
</dbReference>
<evidence type="ECO:0000313" key="10">
    <source>
        <dbReference type="EMBL" id="MBB5754608.1"/>
    </source>
</evidence>
<keyword evidence="7 8" id="KW-0501">Molybdenum cofactor biosynthesis</keyword>
<feature type="binding site" evidence="8">
    <location>
        <position position="97"/>
    </location>
    <ligand>
        <name>GTP</name>
        <dbReference type="ChEBI" id="CHEBI:37565"/>
    </ligand>
</feature>
<organism evidence="10 11">
    <name type="scientific">Prosthecomicrobium pneumaticum</name>
    <dbReference type="NCBI Taxonomy" id="81895"/>
    <lineage>
        <taxon>Bacteria</taxon>
        <taxon>Pseudomonadati</taxon>
        <taxon>Pseudomonadota</taxon>
        <taxon>Alphaproteobacteria</taxon>
        <taxon>Hyphomicrobiales</taxon>
        <taxon>Kaistiaceae</taxon>
        <taxon>Prosthecomicrobium</taxon>
    </lineage>
</organism>
<comment type="caution">
    <text evidence="10">The sequence shown here is derived from an EMBL/GenBank/DDBJ whole genome shotgun (WGS) entry which is preliminary data.</text>
</comment>
<feature type="binding site" evidence="8">
    <location>
        <position position="97"/>
    </location>
    <ligand>
        <name>Mg(2+)</name>
        <dbReference type="ChEBI" id="CHEBI:18420"/>
    </ligand>
</feature>
<comment type="subunit">
    <text evidence="8">Monomer.</text>
</comment>
<comment type="catalytic activity">
    <reaction evidence="8">
        <text>Mo-molybdopterin + GTP + H(+) = Mo-molybdopterin guanine dinucleotide + diphosphate</text>
        <dbReference type="Rhea" id="RHEA:34243"/>
        <dbReference type="ChEBI" id="CHEBI:15378"/>
        <dbReference type="ChEBI" id="CHEBI:33019"/>
        <dbReference type="ChEBI" id="CHEBI:37565"/>
        <dbReference type="ChEBI" id="CHEBI:71302"/>
        <dbReference type="ChEBI" id="CHEBI:71310"/>
        <dbReference type="EC" id="2.7.7.77"/>
    </reaction>
</comment>
<gene>
    <name evidence="8" type="primary">mobA</name>
    <name evidence="10" type="ORF">GGQ63_003696</name>
</gene>
<dbReference type="GO" id="GO:0061603">
    <property type="term" value="F:molybdenum cofactor guanylyltransferase activity"/>
    <property type="evidence" value="ECO:0007669"/>
    <property type="project" value="UniProtKB-EC"/>
</dbReference>
<keyword evidence="10" id="KW-0548">Nucleotidyltransferase</keyword>
<dbReference type="Pfam" id="PF12804">
    <property type="entry name" value="NTP_transf_3"/>
    <property type="match status" value="1"/>
</dbReference>
<evidence type="ECO:0000256" key="1">
    <source>
        <dbReference type="ARBA" id="ARBA00022490"/>
    </source>
</evidence>
<dbReference type="Proteomes" id="UP000523821">
    <property type="component" value="Unassembled WGS sequence"/>
</dbReference>
<protein>
    <recommendedName>
        <fullName evidence="8">Molybdenum cofactor guanylyltransferase</fullName>
        <shortName evidence="8">MoCo guanylyltransferase</shortName>
        <ecNumber evidence="8">2.7.7.77</ecNumber>
    </recommendedName>
    <alternativeName>
        <fullName evidence="8">GTP:molybdopterin guanylyltransferase</fullName>
    </alternativeName>
    <alternativeName>
        <fullName evidence="8">Mo-MPT guanylyltransferase</fullName>
    </alternativeName>
    <alternativeName>
        <fullName evidence="8">Molybdopterin guanylyltransferase</fullName>
    </alternativeName>
    <alternativeName>
        <fullName evidence="8">Molybdopterin-guanine dinucleotide synthase</fullName>
        <shortName evidence="8">MGD synthase</shortName>
    </alternativeName>
</protein>
<dbReference type="GO" id="GO:0046872">
    <property type="term" value="F:metal ion binding"/>
    <property type="evidence" value="ECO:0007669"/>
    <property type="project" value="UniProtKB-KW"/>
</dbReference>
<comment type="domain">
    <text evidence="8">The N-terminal domain determines nucleotide recognition and specific binding, while the C-terminal domain determines the specific binding to the target protein.</text>
</comment>
<keyword evidence="2 8" id="KW-0808">Transferase</keyword>
<accession>A0A7W9FPX0</accession>
<comment type="subcellular location">
    <subcellularLocation>
        <location evidence="8">Cytoplasm</location>
    </subcellularLocation>
</comment>
<keyword evidence="3 8" id="KW-0479">Metal-binding</keyword>
<reference evidence="10 11" key="1">
    <citation type="submission" date="2020-08" db="EMBL/GenBank/DDBJ databases">
        <title>Genomic Encyclopedia of Type Strains, Phase IV (KMG-IV): sequencing the most valuable type-strain genomes for metagenomic binning, comparative biology and taxonomic classification.</title>
        <authorList>
            <person name="Goeker M."/>
        </authorList>
    </citation>
    <scope>NUCLEOTIDE SEQUENCE [LARGE SCALE GENOMIC DNA]</scope>
    <source>
        <strain evidence="10 11">DSM 16268</strain>
    </source>
</reference>
<evidence type="ECO:0000256" key="6">
    <source>
        <dbReference type="ARBA" id="ARBA00023134"/>
    </source>
</evidence>
<dbReference type="EMBL" id="JACHOO010000009">
    <property type="protein sequence ID" value="MBB5754608.1"/>
    <property type="molecule type" value="Genomic_DNA"/>
</dbReference>
<evidence type="ECO:0000256" key="5">
    <source>
        <dbReference type="ARBA" id="ARBA00022842"/>
    </source>
</evidence>
<comment type="similarity">
    <text evidence="8">Belongs to the MobA family.</text>
</comment>
<evidence type="ECO:0000256" key="7">
    <source>
        <dbReference type="ARBA" id="ARBA00023150"/>
    </source>
</evidence>
<feature type="domain" description="MobA-like NTP transferase" evidence="9">
    <location>
        <begin position="4"/>
        <end position="157"/>
    </location>
</feature>
<keyword evidence="4 8" id="KW-0547">Nucleotide-binding</keyword>
<comment type="function">
    <text evidence="8">Transfers a GMP moiety from GTP to Mo-molybdopterin (Mo-MPT) cofactor (Moco or molybdenum cofactor) to form Mo-molybdopterin guanine dinucleotide (Mo-MGD) cofactor.</text>
</comment>
<evidence type="ECO:0000259" key="9">
    <source>
        <dbReference type="Pfam" id="PF12804"/>
    </source>
</evidence>
<evidence type="ECO:0000256" key="4">
    <source>
        <dbReference type="ARBA" id="ARBA00022741"/>
    </source>
</evidence>
<feature type="binding site" evidence="8">
    <location>
        <position position="19"/>
    </location>
    <ligand>
        <name>GTP</name>
        <dbReference type="ChEBI" id="CHEBI:37565"/>
    </ligand>
</feature>
<dbReference type="AlphaFoldDB" id="A0A7W9FPX0"/>
<name>A0A7W9FPX0_9HYPH</name>
<dbReference type="CDD" id="cd02503">
    <property type="entry name" value="MobA"/>
    <property type="match status" value="1"/>
</dbReference>
<keyword evidence="1 8" id="KW-0963">Cytoplasm</keyword>
<keyword evidence="6 8" id="KW-0342">GTP-binding</keyword>
<dbReference type="PANTHER" id="PTHR19136">
    <property type="entry name" value="MOLYBDENUM COFACTOR GUANYLYLTRANSFERASE"/>
    <property type="match status" value="1"/>
</dbReference>
<dbReference type="Gene3D" id="3.90.550.10">
    <property type="entry name" value="Spore Coat Polysaccharide Biosynthesis Protein SpsA, Chain A"/>
    <property type="match status" value="1"/>
</dbReference>
<dbReference type="InterPro" id="IPR013482">
    <property type="entry name" value="Molybde_CF_guanTrfase"/>
</dbReference>
<proteinExistence type="inferred from homology"/>
<dbReference type="InterPro" id="IPR029044">
    <property type="entry name" value="Nucleotide-diphossugar_trans"/>
</dbReference>
<dbReference type="GO" id="GO:0005737">
    <property type="term" value="C:cytoplasm"/>
    <property type="evidence" value="ECO:0007669"/>
    <property type="project" value="UniProtKB-SubCell"/>
</dbReference>
<evidence type="ECO:0000256" key="8">
    <source>
        <dbReference type="HAMAP-Rule" id="MF_00316"/>
    </source>
</evidence>
<keyword evidence="11" id="KW-1185">Reference proteome</keyword>
<evidence type="ECO:0000313" key="11">
    <source>
        <dbReference type="Proteomes" id="UP000523821"/>
    </source>
</evidence>
<keyword evidence="5 8" id="KW-0460">Magnesium</keyword>
<dbReference type="GO" id="GO:1902758">
    <property type="term" value="P:bis(molybdopterin guanine dinucleotide)molybdenum biosynthetic process"/>
    <property type="evidence" value="ECO:0007669"/>
    <property type="project" value="TreeGrafter"/>
</dbReference>
<sequence>MIAGIVLAGGEGRRIGGDKPFVALAGRPLLAHVVERIRPQVDRLALAVRQSDARFEAFGLPQLADPADMAGPLAGLVSGLAFAAASGADWLLTVPTDAPLLPADLVGRLRAAALPETEAVVARSAGASHPTVALYRPALGGRLAAHLDATPRRSIIGFLERLVLGHADFAAFPVDPFLNLNTPDDLAAARSVLSS</sequence>
<comment type="caution">
    <text evidence="8">Lacks conserved residue(s) required for the propagation of feature annotation.</text>
</comment>
<dbReference type="HAMAP" id="MF_00316">
    <property type="entry name" value="MobA"/>
    <property type="match status" value="1"/>
</dbReference>
<dbReference type="InterPro" id="IPR025877">
    <property type="entry name" value="MobA-like_NTP_Trfase"/>
</dbReference>
<feature type="binding site" evidence="8">
    <location>
        <position position="65"/>
    </location>
    <ligand>
        <name>GTP</name>
        <dbReference type="ChEBI" id="CHEBI:37565"/>
    </ligand>
</feature>
<evidence type="ECO:0000256" key="3">
    <source>
        <dbReference type="ARBA" id="ARBA00022723"/>
    </source>
</evidence>
<comment type="cofactor">
    <cofactor evidence="8">
        <name>Mg(2+)</name>
        <dbReference type="ChEBI" id="CHEBI:18420"/>
    </cofactor>
</comment>
<evidence type="ECO:0000256" key="2">
    <source>
        <dbReference type="ARBA" id="ARBA00022679"/>
    </source>
</evidence>
<dbReference type="RefSeq" id="WP_210308579.1">
    <property type="nucleotide sequence ID" value="NZ_JACHOO010000009.1"/>
</dbReference>